<name>A0A1M4DVJ6_9ACTN</name>
<reference evidence="1" key="1">
    <citation type="submission" date="2016-04" db="EMBL/GenBank/DDBJ databases">
        <authorList>
            <person name="Evans L.H."/>
            <person name="Alamgir A."/>
            <person name="Owens N."/>
            <person name="Weber N.D."/>
            <person name="Virtaneva K."/>
            <person name="Barbian K."/>
            <person name="Babar A."/>
            <person name="Rosenke K."/>
        </authorList>
    </citation>
    <scope>NUCLEOTIDE SEQUENCE</scope>
    <source>
        <strain evidence="1">Nono1</strain>
    </source>
</reference>
<proteinExistence type="predicted"/>
<accession>A0A1M4DVJ6</accession>
<organism evidence="1">
    <name type="scientific">Nonomuraea gerenzanensis</name>
    <dbReference type="NCBI Taxonomy" id="93944"/>
    <lineage>
        <taxon>Bacteria</taxon>
        <taxon>Bacillati</taxon>
        <taxon>Actinomycetota</taxon>
        <taxon>Actinomycetes</taxon>
        <taxon>Streptosporangiales</taxon>
        <taxon>Streptosporangiaceae</taxon>
        <taxon>Nonomuraea</taxon>
    </lineage>
</organism>
<sequence>MRWCETHGKVIATSDITTDTAMGKAVAGIMSVMMELEQETALKEIARTGTLACPSAEVVDWAAPSDGSPLLLKIHPLTISLPVDEIQERADASEFLDSLIEAAQELRSSIPEGLGESDS</sequence>
<evidence type="ECO:0000313" key="1">
    <source>
        <dbReference type="EMBL" id="SBO90570.1"/>
    </source>
</evidence>
<protein>
    <submittedName>
        <fullName evidence="1">Uncharacterized protein</fullName>
    </submittedName>
</protein>
<gene>
    <name evidence="1" type="ORF">BN4615_P84</name>
</gene>
<dbReference type="EMBL" id="LT559118">
    <property type="protein sequence ID" value="SBO90570.1"/>
    <property type="molecule type" value="Genomic_DNA"/>
</dbReference>
<dbReference type="AlphaFoldDB" id="A0A1M4DVJ6"/>